<accession>A0A098G706</accession>
<dbReference type="RefSeq" id="WP_045095804.1">
    <property type="nucleotide sequence ID" value="NZ_LN614827.1"/>
</dbReference>
<evidence type="ECO:0000259" key="2">
    <source>
        <dbReference type="PROSITE" id="PS51459"/>
    </source>
</evidence>
<dbReference type="InterPro" id="IPR036597">
    <property type="entry name" value="Fido-like_dom_sf"/>
</dbReference>
<dbReference type="EMBL" id="LN614827">
    <property type="protein sequence ID" value="CEG57280.1"/>
    <property type="molecule type" value="Genomic_DNA"/>
</dbReference>
<keyword evidence="1" id="KW-0175">Coiled coil</keyword>
<dbReference type="AlphaFoldDB" id="A0A098G706"/>
<dbReference type="OrthoDB" id="5649256at2"/>
<dbReference type="Gene3D" id="1.10.3290.10">
    <property type="entry name" value="Fido-like domain"/>
    <property type="match status" value="1"/>
</dbReference>
<dbReference type="InterPro" id="IPR003812">
    <property type="entry name" value="Fido"/>
</dbReference>
<protein>
    <recommendedName>
        <fullName evidence="2">Fido domain-containing protein</fullName>
    </recommendedName>
</protein>
<feature type="domain" description="Fido" evidence="2">
    <location>
        <begin position="290"/>
        <end position="425"/>
    </location>
</feature>
<proteinExistence type="predicted"/>
<feature type="coiled-coil region" evidence="1">
    <location>
        <begin position="536"/>
        <end position="563"/>
    </location>
</feature>
<dbReference type="Proteomes" id="UP000032430">
    <property type="component" value="Chromosome I"/>
</dbReference>
<dbReference type="Pfam" id="PF02661">
    <property type="entry name" value="Fic"/>
    <property type="match status" value="1"/>
</dbReference>
<reference evidence="4" key="1">
    <citation type="submission" date="2014-09" db="EMBL/GenBank/DDBJ databases">
        <authorList>
            <person name="Gomez-Valero L."/>
        </authorList>
    </citation>
    <scope>NUCLEOTIDE SEQUENCE [LARGE SCALE GENOMIC DNA]</scope>
    <source>
        <strain evidence="4">ATCC700992</strain>
    </source>
</reference>
<evidence type="ECO:0000256" key="1">
    <source>
        <dbReference type="SAM" id="Coils"/>
    </source>
</evidence>
<dbReference type="PROSITE" id="PS51459">
    <property type="entry name" value="FIDO"/>
    <property type="match status" value="1"/>
</dbReference>
<sequence>MKLTLMMKSGEKIQVDIKVSSVSPSIAIMSELSKKNKEQDDLEFIQYENLRIDDLSHVDDWYSKLEALSKHNMRKYKTVMTDEVVDIQPTDPHKALDTFKRLYPRNRVWQLAVDGQYYTRVTGNSNEQSRRDKGWLQYERTEPGSLKAFFRGLNQALKNIDDKEISHELIKALHECVTKDVFGINAGINIGDYRDSEATFAIDVKQGRITQEGLTDLLNKIENNELGSGLDDNRQVLFDKSSGLPAGIFGVALVVGIGSGSLWSVLPTAFDSTTIGIKEKKEELMREGEIKDTSNEALAEYIITQWGGYRYQGTSALEIERIMNEVIAHYNDKIKYLTDPDEILELIGTTTECFERIHPFGDANGRTFVNLLQNRLLIQNGFPPATLFQPNVYDVFGNHVAVLKRGMQNTFDIYQGKDIFGYYMHRENTLKEQDFFLNMDELSEFVVQEFSNPLFALLEASAASPVQDAQVIQEALGFTDDLLLKLDCIDEAIAKINPTDFKAISLFDSVFTQLISDIPLPQYNQTSDDFALQELHMQIEQRVSVHQNTMKKVEQERDKEKEERISESVLLNECIEDLQHCIDDIKKSVKEKYNIQFFEDPTLLGSKKAIETAEKLLSILNGEKNVSLDTDEMKALNNPLLNKVVAKYKTLLDEYISYSFQKVQSSRG</sequence>
<organism evidence="3 4">
    <name type="scientific">Legionella fallonii LLAP-10</name>
    <dbReference type="NCBI Taxonomy" id="1212491"/>
    <lineage>
        <taxon>Bacteria</taxon>
        <taxon>Pseudomonadati</taxon>
        <taxon>Pseudomonadota</taxon>
        <taxon>Gammaproteobacteria</taxon>
        <taxon>Legionellales</taxon>
        <taxon>Legionellaceae</taxon>
        <taxon>Legionella</taxon>
    </lineage>
</organism>
<evidence type="ECO:0000313" key="3">
    <source>
        <dbReference type="EMBL" id="CEG57280.1"/>
    </source>
</evidence>
<gene>
    <name evidence="3" type="ORF">LFA_1885</name>
</gene>
<dbReference type="SUPFAM" id="SSF140931">
    <property type="entry name" value="Fic-like"/>
    <property type="match status" value="1"/>
</dbReference>
<name>A0A098G706_9GAMM</name>
<dbReference type="KEGG" id="lfa:LFA_1885"/>
<dbReference type="HOGENOM" id="CLU_419083_0_0_6"/>
<evidence type="ECO:0000313" key="4">
    <source>
        <dbReference type="Proteomes" id="UP000032430"/>
    </source>
</evidence>
<dbReference type="STRING" id="1212491.LFA_1885"/>
<keyword evidence="4" id="KW-1185">Reference proteome</keyword>